<keyword evidence="2" id="KW-1185">Reference proteome</keyword>
<proteinExistence type="predicted"/>
<name>A0ABV9TTC2_9ACTN</name>
<evidence type="ECO:0000313" key="1">
    <source>
        <dbReference type="EMBL" id="MFC4906899.1"/>
    </source>
</evidence>
<dbReference type="RefSeq" id="WP_378253787.1">
    <property type="nucleotide sequence ID" value="NZ_JBHSIT010000002.1"/>
</dbReference>
<comment type="caution">
    <text evidence="1">The sequence shown here is derived from an EMBL/GenBank/DDBJ whole genome shotgun (WGS) entry which is preliminary data.</text>
</comment>
<accession>A0ABV9TTC2</accession>
<evidence type="ECO:0000313" key="2">
    <source>
        <dbReference type="Proteomes" id="UP001595872"/>
    </source>
</evidence>
<organism evidence="1 2">
    <name type="scientific">Actinomadura gamaensis</name>
    <dbReference type="NCBI Taxonomy" id="1763541"/>
    <lineage>
        <taxon>Bacteria</taxon>
        <taxon>Bacillati</taxon>
        <taxon>Actinomycetota</taxon>
        <taxon>Actinomycetes</taxon>
        <taxon>Streptosporangiales</taxon>
        <taxon>Thermomonosporaceae</taxon>
        <taxon>Actinomadura</taxon>
    </lineage>
</organism>
<sequence length="144" mass="15044">MNAIPCPAPAPAQAPGAAANALAAHIAAYCTKRGLALRAVGYHESDGAHVVVKAAQTAGASDARSVMPDHSPAPRSAIIYLRPVPRPDDDGAFAGCIPVRCWGWLRWRPPEDGGFVFTPVAAVDDLDTARTALLTKHDPTLTQS</sequence>
<gene>
    <name evidence="1" type="ORF">ACFPCY_06190</name>
</gene>
<dbReference type="EMBL" id="JBHSIT010000002">
    <property type="protein sequence ID" value="MFC4906899.1"/>
    <property type="molecule type" value="Genomic_DNA"/>
</dbReference>
<protein>
    <submittedName>
        <fullName evidence="1">Uncharacterized protein</fullName>
    </submittedName>
</protein>
<reference evidence="2" key="1">
    <citation type="journal article" date="2019" name="Int. J. Syst. Evol. Microbiol.">
        <title>The Global Catalogue of Microorganisms (GCM) 10K type strain sequencing project: providing services to taxonomists for standard genome sequencing and annotation.</title>
        <authorList>
            <consortium name="The Broad Institute Genomics Platform"/>
            <consortium name="The Broad Institute Genome Sequencing Center for Infectious Disease"/>
            <person name="Wu L."/>
            <person name="Ma J."/>
        </authorList>
    </citation>
    <scope>NUCLEOTIDE SEQUENCE [LARGE SCALE GENOMIC DNA]</scope>
    <source>
        <strain evidence="2">KLKA75</strain>
    </source>
</reference>
<dbReference type="Proteomes" id="UP001595872">
    <property type="component" value="Unassembled WGS sequence"/>
</dbReference>